<evidence type="ECO:0000313" key="4">
    <source>
        <dbReference type="Proteomes" id="UP000574931"/>
    </source>
</evidence>
<protein>
    <submittedName>
        <fullName evidence="3">Enoyl-CoA hydratase</fullName>
        <ecNumber evidence="3">4.2.1.17</ecNumber>
    </submittedName>
</protein>
<evidence type="ECO:0000256" key="1">
    <source>
        <dbReference type="ARBA" id="ARBA00005254"/>
    </source>
</evidence>
<dbReference type="EMBL" id="JABFCY010000013">
    <property type="protein sequence ID" value="NNU62254.1"/>
    <property type="molecule type" value="Genomic_DNA"/>
</dbReference>
<dbReference type="PANTHER" id="PTHR11941">
    <property type="entry name" value="ENOYL-COA HYDRATASE-RELATED"/>
    <property type="match status" value="1"/>
</dbReference>
<dbReference type="GO" id="GO:0006635">
    <property type="term" value="P:fatty acid beta-oxidation"/>
    <property type="evidence" value="ECO:0007669"/>
    <property type="project" value="TreeGrafter"/>
</dbReference>
<reference evidence="3 4" key="1">
    <citation type="submission" date="2020-05" db="EMBL/GenBank/DDBJ databases">
        <title>Draft Genome Sequence of Ochrobactrum soli Isolated from Stable Fly Gut.</title>
        <authorList>
            <person name="Pileggi M.T."/>
            <person name="Vazhakkala L.J."/>
            <person name="Wong C.N."/>
        </authorList>
    </citation>
    <scope>NUCLEOTIDE SEQUENCE [LARGE SCALE GENOMIC DNA]</scope>
    <source>
        <strain evidence="3 4">MTP-C0764</strain>
    </source>
</reference>
<dbReference type="SUPFAM" id="SSF52096">
    <property type="entry name" value="ClpP/crotonase"/>
    <property type="match status" value="1"/>
</dbReference>
<dbReference type="FunFam" id="3.90.226.10:FF:000009">
    <property type="entry name" value="Carnitinyl-CoA dehydratase"/>
    <property type="match status" value="1"/>
</dbReference>
<dbReference type="EC" id="4.2.1.17" evidence="3"/>
<dbReference type="PANTHER" id="PTHR11941:SF54">
    <property type="entry name" value="ENOYL-COA HYDRATASE, MITOCHONDRIAL"/>
    <property type="match status" value="1"/>
</dbReference>
<gene>
    <name evidence="3" type="ORF">HKX02_18635</name>
</gene>
<keyword evidence="2 3" id="KW-0456">Lyase</keyword>
<dbReference type="InterPro" id="IPR001753">
    <property type="entry name" value="Enoyl-CoA_hydra/iso"/>
</dbReference>
<dbReference type="Proteomes" id="UP000574931">
    <property type="component" value="Unassembled WGS sequence"/>
</dbReference>
<accession>A0A849KWS8</accession>
<dbReference type="InterPro" id="IPR029045">
    <property type="entry name" value="ClpP/crotonase-like_dom_sf"/>
</dbReference>
<dbReference type="FunFam" id="1.10.12.10:FF:000001">
    <property type="entry name" value="Probable enoyl-CoA hydratase, mitochondrial"/>
    <property type="match status" value="1"/>
</dbReference>
<evidence type="ECO:0000313" key="3">
    <source>
        <dbReference type="EMBL" id="NNU62254.1"/>
    </source>
</evidence>
<dbReference type="RefSeq" id="WP_152849928.1">
    <property type="nucleotide sequence ID" value="NZ_JABFCY010000013.1"/>
</dbReference>
<organism evidence="3 4">
    <name type="scientific">Ochrobactrum soli</name>
    <dbReference type="NCBI Taxonomy" id="2448455"/>
    <lineage>
        <taxon>Bacteria</taxon>
        <taxon>Pseudomonadati</taxon>
        <taxon>Pseudomonadota</taxon>
        <taxon>Alphaproteobacteria</taxon>
        <taxon>Hyphomicrobiales</taxon>
        <taxon>Brucellaceae</taxon>
        <taxon>Brucella/Ochrobactrum group</taxon>
        <taxon>Ochrobactrum</taxon>
    </lineage>
</organism>
<dbReference type="GO" id="GO:0004300">
    <property type="term" value="F:enoyl-CoA hydratase activity"/>
    <property type="evidence" value="ECO:0007669"/>
    <property type="project" value="UniProtKB-EC"/>
</dbReference>
<dbReference type="Pfam" id="PF00378">
    <property type="entry name" value="ECH_1"/>
    <property type="match status" value="1"/>
</dbReference>
<dbReference type="Gene3D" id="1.10.12.10">
    <property type="entry name" value="Lyase 2-enoyl-coa Hydratase, Chain A, domain 2"/>
    <property type="match status" value="1"/>
</dbReference>
<dbReference type="Gene3D" id="3.90.226.10">
    <property type="entry name" value="2-enoyl-CoA Hydratase, Chain A, domain 1"/>
    <property type="match status" value="1"/>
</dbReference>
<comment type="caution">
    <text evidence="3">The sequence shown here is derived from an EMBL/GenBank/DDBJ whole genome shotgun (WGS) entry which is preliminary data.</text>
</comment>
<keyword evidence="4" id="KW-1185">Reference proteome</keyword>
<sequence>MERTYETLELERIDDHVLLVRLNRPQAANAMNTRMGEELMDLFERFQIDAEGVRAIVLTGSGEKAFCAGGDLKERNGMTDVQWLRQHAMFERMLRAIIACPVPLIGAINGAAYGGGCEITAALDFAYASENARFALTEVTLGIMPGAGGTQNLPRAMGERRAKEVILTGLPFTAQEAFEWGLINRVFPQAELLSAALATARRIAGNAPISVRQAKQSIHRGLQMSLADGLAFEIECYNRMVSTEDRHEGVRAFNEKRPPVFRGV</sequence>
<evidence type="ECO:0000256" key="2">
    <source>
        <dbReference type="ARBA" id="ARBA00023239"/>
    </source>
</evidence>
<proteinExistence type="inferred from homology"/>
<dbReference type="InterPro" id="IPR014748">
    <property type="entry name" value="Enoyl-CoA_hydra_C"/>
</dbReference>
<dbReference type="CDD" id="cd06558">
    <property type="entry name" value="crotonase-like"/>
    <property type="match status" value="1"/>
</dbReference>
<name>A0A849KWS8_9HYPH</name>
<dbReference type="AlphaFoldDB" id="A0A849KWS8"/>
<comment type="similarity">
    <text evidence="1">Belongs to the enoyl-CoA hydratase/isomerase family.</text>
</comment>